<comment type="caution">
    <text evidence="3">The sequence shown here is derived from an EMBL/GenBank/DDBJ whole genome shotgun (WGS) entry which is preliminary data.</text>
</comment>
<dbReference type="PROSITE" id="PS50853">
    <property type="entry name" value="FN3"/>
    <property type="match status" value="2"/>
</dbReference>
<sequence length="1223" mass="131652">TPLSDWSFAGNFITPPTCLPLGAISIDSISDTTLDLSWGQAGSETSWDIEIINTSNIPADTFTFTPTNAGLSSNAPQLTGLVPESDYQFIVRANCGVIDGPGAWTSIYYFTTLPSCQAPIDLVLGAYDNDDITFSWTAIDTETMWYVEYVNVTLGETPSGVADDSTTTTSYTAINLDANSEYQLYVSAACGSADGNSNWSGPATITTMCNPVAMPLSEPFSTWVPDCFDVDNGDQSWTPYVSAGDTIAAKARNYPNYGTNRHLITPMINMTQDALLTFKWSHDEYSWLSDSLSVRLSNDGGATWATIWNVTGAAFDSNDGANSITPGSYIEENILINSSYVGSDVLVDIAYTGPSGYGYTVFIDSIAVSALPPCNIPYYLAVDSAYTTAVDMSFTAAGTGATSYEVEVVEGMNAPNGVPTDTVSGTPFTLTGLTPGMNYSVYARTLCGSDSTAWVGPVDFTTLCAPVVDYATGFEGLNTGDVPNCWTFIDTTVSSSSYVQAYNYAFYAHTGDICVRMYNSYSIGSDQEQYMVSPEFSSLATQDHRLRFWAKDYYNDGNVVIIGTMTDPAMSSTFTPMDTVVLTNVYTQYTFNFDGYTGSDTHVAIKNESSQTYAYTDIDDLDWQEIPNCFPPTAVTVDSTSTTSVSVTIDSTSTFGTEWFIEMTDVTGTNPTVLDTAYTLSHTIDGLLASSVYEMIISTNCPDAVSEGMVTEVATECAAIGDFFTDFESLNTGNDTLICWDYLMSSISPYAYINVYDYSYYSCSGGNYVSMYNYNDLNADLLLITPELNNITAGTNLFTFSARSAYGDSPFEVGTITDANDASTFTPIYAGSVNNICDSITVPFLSYTGTDTRIAIKFNPATTYSNLYIDNVSWGPGPDCAMPVGISAQDITDVSAAIDWLNISPDTIWNLELVDVLDSLDVYDSIPTDTAYAHPYTITGLTENTLYEVFLTNPCDTTSDAISVIFETPWGNNIGVTSIISPASAACNVSDSSQIEVEIENFGGLMATGFPVELSWDDSIYFNVGTFMDTIQPGGTATFIIDGYYDFSSALDSNFWVQTALAADSVISNDGMGSSVTNLGNMWIDVQVNTGNYGGEVWWEILDTINNITAYSTGITAGYSSYSTYNTAVCVYANGDYIINAWDTYDDGWNGGTYSITRCGGIILANNDGNEVTNGNGGVIGSDLEVQEGFHVDPCPDNDLAVMSIDGLESACGLGMEVGSVTL</sequence>
<dbReference type="CDD" id="cd00063">
    <property type="entry name" value="FN3"/>
    <property type="match status" value="2"/>
</dbReference>
<dbReference type="Proteomes" id="UP000196102">
    <property type="component" value="Unassembled WGS sequence"/>
</dbReference>
<evidence type="ECO:0000313" key="3">
    <source>
        <dbReference type="EMBL" id="OUS19216.1"/>
    </source>
</evidence>
<accession>A0A1Z8B9D4</accession>
<dbReference type="Gene3D" id="2.60.40.10">
    <property type="entry name" value="Immunoglobulins"/>
    <property type="match status" value="3"/>
</dbReference>
<evidence type="ECO:0000259" key="2">
    <source>
        <dbReference type="PROSITE" id="PS50853"/>
    </source>
</evidence>
<dbReference type="Gene3D" id="2.60.120.200">
    <property type="match status" value="3"/>
</dbReference>
<evidence type="ECO:0000313" key="4">
    <source>
        <dbReference type="Proteomes" id="UP000196102"/>
    </source>
</evidence>
<dbReference type="InterPro" id="IPR003961">
    <property type="entry name" value="FN3_dom"/>
</dbReference>
<gene>
    <name evidence="3" type="ORF">A9Q93_02545</name>
</gene>
<dbReference type="EMBL" id="MAAX01000041">
    <property type="protein sequence ID" value="OUS19216.1"/>
    <property type="molecule type" value="Genomic_DNA"/>
</dbReference>
<dbReference type="InterPro" id="IPR036116">
    <property type="entry name" value="FN3_sf"/>
</dbReference>
<organism evidence="3 4">
    <name type="scientific">Nonlabens dokdonensis</name>
    <dbReference type="NCBI Taxonomy" id="328515"/>
    <lineage>
        <taxon>Bacteria</taxon>
        <taxon>Pseudomonadati</taxon>
        <taxon>Bacteroidota</taxon>
        <taxon>Flavobacteriia</taxon>
        <taxon>Flavobacteriales</taxon>
        <taxon>Flavobacteriaceae</taxon>
        <taxon>Nonlabens</taxon>
    </lineage>
</organism>
<dbReference type="SMART" id="SM00060">
    <property type="entry name" value="FN3"/>
    <property type="match status" value="5"/>
</dbReference>
<protein>
    <recommendedName>
        <fullName evidence="2">Fibronectin type-III domain-containing protein</fullName>
    </recommendedName>
</protein>
<dbReference type="RefSeq" id="WP_303685817.1">
    <property type="nucleotide sequence ID" value="NZ_MAAX01000041.1"/>
</dbReference>
<feature type="non-terminal residue" evidence="3">
    <location>
        <position position="1223"/>
    </location>
</feature>
<dbReference type="PANTHER" id="PTHR46708:SF11">
    <property type="entry name" value="RECEPTOR-TYPE TYROSINE-PROTEIN PHOSPHATASE ETA-LIKE"/>
    <property type="match status" value="1"/>
</dbReference>
<dbReference type="PANTHER" id="PTHR46708">
    <property type="entry name" value="TENASCIN"/>
    <property type="match status" value="1"/>
</dbReference>
<evidence type="ECO:0000256" key="1">
    <source>
        <dbReference type="ARBA" id="ARBA00022737"/>
    </source>
</evidence>
<feature type="domain" description="Fibronectin type-III" evidence="2">
    <location>
        <begin position="20"/>
        <end position="115"/>
    </location>
</feature>
<dbReference type="SUPFAM" id="SSF49265">
    <property type="entry name" value="Fibronectin type III"/>
    <property type="match status" value="2"/>
</dbReference>
<keyword evidence="1" id="KW-0677">Repeat</keyword>
<dbReference type="InterPro" id="IPR050991">
    <property type="entry name" value="ECM_Regulatory_Proteins"/>
</dbReference>
<reference evidence="4" key="1">
    <citation type="journal article" date="2017" name="Proc. Natl. Acad. Sci. U.S.A.">
        <title>Simulation of Deepwater Horizon oil plume reveals substrate specialization within a complex community of hydrocarbon-degraders.</title>
        <authorList>
            <person name="Hu P."/>
            <person name="Dubinsky E.A."/>
            <person name="Probst A.J."/>
            <person name="Wang J."/>
            <person name="Sieber C.M.K."/>
            <person name="Tom L.M."/>
            <person name="Gardinali P."/>
            <person name="Banfield J.F."/>
            <person name="Atlas R.M."/>
            <person name="Andersen G.L."/>
        </authorList>
    </citation>
    <scope>NUCLEOTIDE SEQUENCE [LARGE SCALE GENOMIC DNA]</scope>
</reference>
<feature type="domain" description="Fibronectin type-III" evidence="2">
    <location>
        <begin position="118"/>
        <end position="210"/>
    </location>
</feature>
<dbReference type="InterPro" id="IPR013783">
    <property type="entry name" value="Ig-like_fold"/>
</dbReference>
<name>A0A1Z8B9D4_9FLAO</name>
<dbReference type="NCBIfam" id="NF038128">
    <property type="entry name" value="choice_anch_J"/>
    <property type="match status" value="3"/>
</dbReference>
<proteinExistence type="predicted"/>
<dbReference type="AlphaFoldDB" id="A0A1Z8B9D4"/>
<feature type="non-terminal residue" evidence="3">
    <location>
        <position position="1"/>
    </location>
</feature>